<evidence type="ECO:0000313" key="1">
    <source>
        <dbReference type="EMBL" id="MDT0433299.1"/>
    </source>
</evidence>
<dbReference type="EMBL" id="JAVRES010000001">
    <property type="protein sequence ID" value="MDT0433299.1"/>
    <property type="molecule type" value="Genomic_DNA"/>
</dbReference>
<dbReference type="AlphaFoldDB" id="A0ABD5EHP5"/>
<reference evidence="2" key="1">
    <citation type="submission" date="2023-07" db="EMBL/GenBank/DDBJ databases">
        <title>30 novel species of actinomycetes from the DSMZ collection.</title>
        <authorList>
            <person name="Nouioui I."/>
        </authorList>
    </citation>
    <scope>NUCLEOTIDE SEQUENCE [LARGE SCALE GENOMIC DNA]</scope>
    <source>
        <strain evidence="2">DSM 41981</strain>
    </source>
</reference>
<dbReference type="Proteomes" id="UP001183535">
    <property type="component" value="Unassembled WGS sequence"/>
</dbReference>
<gene>
    <name evidence="1" type="ORF">RM877_01235</name>
</gene>
<name>A0ABD5EHP5_9ACTN</name>
<proteinExistence type="predicted"/>
<comment type="caution">
    <text evidence="1">The sequence shown here is derived from an EMBL/GenBank/DDBJ whole genome shotgun (WGS) entry which is preliminary data.</text>
</comment>
<organism evidence="1 2">
    <name type="scientific">Streptomyces doudnae</name>
    <dbReference type="NCBI Taxonomy" id="3075536"/>
    <lineage>
        <taxon>Bacteria</taxon>
        <taxon>Bacillati</taxon>
        <taxon>Actinomycetota</taxon>
        <taxon>Actinomycetes</taxon>
        <taxon>Kitasatosporales</taxon>
        <taxon>Streptomycetaceae</taxon>
        <taxon>Streptomyces</taxon>
    </lineage>
</organism>
<evidence type="ECO:0000313" key="2">
    <source>
        <dbReference type="Proteomes" id="UP001183535"/>
    </source>
</evidence>
<keyword evidence="2" id="KW-1185">Reference proteome</keyword>
<sequence>MPENTVTAPLAPMEPEDVADTFAYIRALHAGDIDAASMVADDTDLEFQRLLLGLMGV</sequence>
<protein>
    <submittedName>
        <fullName evidence="1">Uncharacterized protein</fullName>
    </submittedName>
</protein>
<accession>A0ABD5EHP5</accession>
<dbReference type="RefSeq" id="WP_176730001.1">
    <property type="nucleotide sequence ID" value="NZ_JAVRES010000001.1"/>
</dbReference>